<proteinExistence type="predicted"/>
<evidence type="ECO:0000313" key="3">
    <source>
        <dbReference type="Proteomes" id="UP000015453"/>
    </source>
</evidence>
<feature type="region of interest" description="Disordered" evidence="1">
    <location>
        <begin position="40"/>
        <end position="59"/>
    </location>
</feature>
<comment type="caution">
    <text evidence="2">The sequence shown here is derived from an EMBL/GenBank/DDBJ whole genome shotgun (WGS) entry which is preliminary data.</text>
</comment>
<reference evidence="2 3" key="1">
    <citation type="journal article" date="2013" name="BMC Genomics">
        <title>The miniature genome of a carnivorous plant Genlisea aurea contains a low number of genes and short non-coding sequences.</title>
        <authorList>
            <person name="Leushkin E.V."/>
            <person name="Sutormin R.A."/>
            <person name="Nabieva E.R."/>
            <person name="Penin A.A."/>
            <person name="Kondrashov A.S."/>
            <person name="Logacheva M.D."/>
        </authorList>
    </citation>
    <scope>NUCLEOTIDE SEQUENCE [LARGE SCALE GENOMIC DNA]</scope>
</reference>
<keyword evidence="3" id="KW-1185">Reference proteome</keyword>
<gene>
    <name evidence="2" type="ORF">M569_08499</name>
</gene>
<name>S8CH11_9LAMI</name>
<feature type="compositionally biased region" description="Polar residues" evidence="1">
    <location>
        <begin position="40"/>
        <end position="50"/>
    </location>
</feature>
<sequence>EESSESCQQRKEKEIHRRLSLSFDLNESRLARLKLKTAANHQDNASSVNPLISPARRSLSYSPKSNRDYYYTYSPNSFSTPMYMAPTESTKAK</sequence>
<evidence type="ECO:0000313" key="2">
    <source>
        <dbReference type="EMBL" id="EPS66279.1"/>
    </source>
</evidence>
<dbReference type="Proteomes" id="UP000015453">
    <property type="component" value="Unassembled WGS sequence"/>
</dbReference>
<accession>S8CH11</accession>
<protein>
    <submittedName>
        <fullName evidence="2">Uncharacterized protein</fullName>
    </submittedName>
</protein>
<organism evidence="2 3">
    <name type="scientific">Genlisea aurea</name>
    <dbReference type="NCBI Taxonomy" id="192259"/>
    <lineage>
        <taxon>Eukaryota</taxon>
        <taxon>Viridiplantae</taxon>
        <taxon>Streptophyta</taxon>
        <taxon>Embryophyta</taxon>
        <taxon>Tracheophyta</taxon>
        <taxon>Spermatophyta</taxon>
        <taxon>Magnoliopsida</taxon>
        <taxon>eudicotyledons</taxon>
        <taxon>Gunneridae</taxon>
        <taxon>Pentapetalae</taxon>
        <taxon>asterids</taxon>
        <taxon>lamiids</taxon>
        <taxon>Lamiales</taxon>
        <taxon>Lentibulariaceae</taxon>
        <taxon>Genlisea</taxon>
    </lineage>
</organism>
<feature type="non-terminal residue" evidence="2">
    <location>
        <position position="1"/>
    </location>
</feature>
<dbReference type="AlphaFoldDB" id="S8CH11"/>
<dbReference type="EMBL" id="AUSU01003762">
    <property type="protein sequence ID" value="EPS66279.1"/>
    <property type="molecule type" value="Genomic_DNA"/>
</dbReference>
<evidence type="ECO:0000256" key="1">
    <source>
        <dbReference type="SAM" id="MobiDB-lite"/>
    </source>
</evidence>
<feature type="non-terminal residue" evidence="2">
    <location>
        <position position="93"/>
    </location>
</feature>